<dbReference type="OrthoDB" id="8378722at2"/>
<reference evidence="2" key="1">
    <citation type="submission" date="2016-10" db="EMBL/GenBank/DDBJ databases">
        <authorList>
            <person name="Varghese N."/>
            <person name="Submissions S."/>
        </authorList>
    </citation>
    <scope>NUCLEOTIDE SEQUENCE [LARGE SCALE GENOMIC DNA]</scope>
    <source>
        <strain evidence="2">LMG 26383,CCUG 61248,R- 45681</strain>
    </source>
</reference>
<dbReference type="STRING" id="1036779.SAMN04515666_11466"/>
<protein>
    <submittedName>
        <fullName evidence="1">Uncharacterized protein</fullName>
    </submittedName>
</protein>
<organism evidence="1 2">
    <name type="scientific">Bosea lupini</name>
    <dbReference type="NCBI Taxonomy" id="1036779"/>
    <lineage>
        <taxon>Bacteria</taxon>
        <taxon>Pseudomonadati</taxon>
        <taxon>Pseudomonadota</taxon>
        <taxon>Alphaproteobacteria</taxon>
        <taxon>Hyphomicrobiales</taxon>
        <taxon>Boseaceae</taxon>
        <taxon>Bosea</taxon>
    </lineage>
</organism>
<keyword evidence="2" id="KW-1185">Reference proteome</keyword>
<dbReference type="RefSeq" id="WP_091842438.1">
    <property type="nucleotide sequence ID" value="NZ_FOAN01000014.1"/>
</dbReference>
<accession>A0A1H7ZGJ3</accession>
<dbReference type="EMBL" id="FOAN01000014">
    <property type="protein sequence ID" value="SEM56629.1"/>
    <property type="molecule type" value="Genomic_DNA"/>
</dbReference>
<proteinExistence type="predicted"/>
<dbReference type="AlphaFoldDB" id="A0A1H7ZGJ3"/>
<evidence type="ECO:0000313" key="2">
    <source>
        <dbReference type="Proteomes" id="UP000199664"/>
    </source>
</evidence>
<dbReference type="Proteomes" id="UP000199664">
    <property type="component" value="Unassembled WGS sequence"/>
</dbReference>
<name>A0A1H7ZGJ3_9HYPH</name>
<evidence type="ECO:0000313" key="1">
    <source>
        <dbReference type="EMBL" id="SEM56629.1"/>
    </source>
</evidence>
<sequence length="87" mass="9777">MTNRTTQVSVHFSRPFLLPDFEAPLPAGEYRVDYDEESIESASRLAWRRVGGFIHLPAIGMPGSLHQMIPIEPAYLAAALEKDQRLP</sequence>
<gene>
    <name evidence="1" type="ORF">SAMN04515666_11466</name>
</gene>